<dbReference type="EMBL" id="MF327009">
    <property type="protein sequence ID" value="AUV63498.1"/>
    <property type="molecule type" value="Genomic_DNA"/>
</dbReference>
<sequence length="416" mass="48550">MTRNEYIKSFNSVIDDKAIPMFGQNIVLSIINQWLNSVDASIVSSTKFIHEIRKISSRVDKDNIKKTFKESRLLSYLVNRDILGNFGKEIKRTKDVVGYNWFGDVNSYHLNNKEDPENIFTRRWISNFRLFKGQILKSASKLCYGDYRQIHPLASDMIIVKEYELDENKVAIFVNYGFFTPNANQKNINKFFSIASTITRQLETALLCMETVENIHTYPFKNICGWEGYKIVISLREVKCAYSLEYELDENKVAIFVNYGFFTPNANQKNINKFFSIASTITRQLETALLCMETVENIHTYPFKNICGWEGYKIVISLREVKCAYSLTDKEIHQKKCEEIVNAPKEETTLEELMDWLDDSPEPIEIRPEVIALEKAYKEALEIKNKAEKEYESAKKIWEESVNRLDRLEQALQLIK</sequence>
<organism evidence="2 3">
    <name type="scientific">Shigella phage Sf25</name>
    <dbReference type="NCBI Taxonomy" id="2024310"/>
    <lineage>
        <taxon>Viruses</taxon>
        <taxon>Duplodnaviria</taxon>
        <taxon>Heunggongvirae</taxon>
        <taxon>Uroviricota</taxon>
        <taxon>Caudoviricetes</taxon>
        <taxon>Pantevenvirales</taxon>
        <taxon>Straboviridae</taxon>
        <taxon>Tevenvirinae</taxon>
        <taxon>Tequatrovirus</taxon>
        <taxon>Tequatrovirus sf24</taxon>
    </lineage>
</organism>
<gene>
    <name evidence="2" type="ORF">Sf25_gp218</name>
</gene>
<proteinExistence type="predicted"/>
<keyword evidence="1" id="KW-0175">Coiled coil</keyword>
<reference evidence="2 3" key="1">
    <citation type="submission" date="2017-06" db="EMBL/GenBank/DDBJ databases">
        <title>The isolation and characterization of 16 novel Shigella-infecting phages from the environment.</title>
        <authorList>
            <person name="Doore S.M."/>
            <person name="Schrad J.R."/>
            <person name="Dover J.A."/>
            <person name="Parent K.N."/>
        </authorList>
    </citation>
    <scope>NUCLEOTIDE SEQUENCE [LARGE SCALE GENOMIC DNA]</scope>
</reference>
<evidence type="ECO:0000256" key="1">
    <source>
        <dbReference type="SAM" id="Coils"/>
    </source>
</evidence>
<dbReference type="Proteomes" id="UP000240361">
    <property type="component" value="Segment"/>
</dbReference>
<evidence type="ECO:0000313" key="3">
    <source>
        <dbReference type="Proteomes" id="UP000240361"/>
    </source>
</evidence>
<protein>
    <submittedName>
        <fullName evidence="2">Uncharacterized protein</fullName>
    </submittedName>
</protein>
<feature type="coiled-coil region" evidence="1">
    <location>
        <begin position="370"/>
        <end position="397"/>
    </location>
</feature>
<evidence type="ECO:0000313" key="2">
    <source>
        <dbReference type="EMBL" id="AUV63498.1"/>
    </source>
</evidence>
<accession>A0A2K9VM97</accession>
<name>A0A2K9VM97_9CAUD</name>